<protein>
    <submittedName>
        <fullName evidence="2">Uncharacterized protein</fullName>
    </submittedName>
</protein>
<accession>A0A0H5R645</accession>
<evidence type="ECO:0000313" key="2">
    <source>
        <dbReference type="EMBL" id="CRZ09603.1"/>
    </source>
</evidence>
<name>A0A0H5R645_9EUKA</name>
<dbReference type="AlphaFoldDB" id="A0A0H5R645"/>
<keyword evidence="1" id="KW-0732">Signal</keyword>
<evidence type="ECO:0000256" key="1">
    <source>
        <dbReference type="SAM" id="SignalP"/>
    </source>
</evidence>
<proteinExistence type="predicted"/>
<dbReference type="EMBL" id="HACM01009161">
    <property type="protein sequence ID" value="CRZ09603.1"/>
    <property type="molecule type" value="Transcribed_RNA"/>
</dbReference>
<feature type="chain" id="PRO_5005223137" evidence="1">
    <location>
        <begin position="21"/>
        <end position="324"/>
    </location>
</feature>
<feature type="non-terminal residue" evidence="2">
    <location>
        <position position="1"/>
    </location>
</feature>
<organism evidence="2">
    <name type="scientific">Spongospora subterranea</name>
    <dbReference type="NCBI Taxonomy" id="70186"/>
    <lineage>
        <taxon>Eukaryota</taxon>
        <taxon>Sar</taxon>
        <taxon>Rhizaria</taxon>
        <taxon>Endomyxa</taxon>
        <taxon>Phytomyxea</taxon>
        <taxon>Plasmodiophorida</taxon>
        <taxon>Plasmodiophoridae</taxon>
        <taxon>Spongospora</taxon>
    </lineage>
</organism>
<sequence>RYFGMLELLLYATLTTIACSCPDNELKSPPFYSNPVFSLAQVSHDQDSSQTNLPVQSSLPSTVEPQPACASSFDPDQLPHDDIFHQFIDYSQVDAFHPTLQSKIAILKHRMDVSFCHYVVRICDDYRDISSNTQSLYQDLIKRFRHDIAEAEKELCQNWFNLAVRLLRQIYGRLPRRGVDVIKRALEQRFGPDNGNVFFLAYRKRSGKALQSLVWRLNEPNFHIFHFLHAFLTHLSSFPLLLEYIRSNFSPDQQPSAYVLDNTVMTHVRGCQNTAFARLWNKRHELLSENNKRLHQLQLAFTNFKLPDCPNNNQRFSIDKQSKY</sequence>
<reference evidence="2" key="1">
    <citation type="submission" date="2015-04" db="EMBL/GenBank/DDBJ databases">
        <title>The genome sequence of the plant pathogenic Rhizarian Plasmodiophora brassicae reveals insights in its biotrophic life cycle and the origin of chitin synthesis.</title>
        <authorList>
            <person name="Schwelm A."/>
            <person name="Fogelqvist J."/>
            <person name="Knaust A."/>
            <person name="Julke S."/>
            <person name="Lilja T."/>
            <person name="Dhandapani V."/>
            <person name="Bonilla-Rosso G."/>
            <person name="Karlsson M."/>
            <person name="Shevchenko A."/>
            <person name="Choi S.R."/>
            <person name="Kim H.G."/>
            <person name="Park J.Y."/>
            <person name="Lim Y.P."/>
            <person name="Ludwig-Muller J."/>
            <person name="Dixelius C."/>
        </authorList>
    </citation>
    <scope>NUCLEOTIDE SEQUENCE</scope>
    <source>
        <tissue evidence="2">Potato root galls</tissue>
    </source>
</reference>
<feature type="signal peptide" evidence="1">
    <location>
        <begin position="1"/>
        <end position="20"/>
    </location>
</feature>